<evidence type="ECO:0000259" key="11">
    <source>
        <dbReference type="Pfam" id="PF16916"/>
    </source>
</evidence>
<dbReference type="InterPro" id="IPR036837">
    <property type="entry name" value="Cation_efflux_CTD_sf"/>
</dbReference>
<dbReference type="InterPro" id="IPR027469">
    <property type="entry name" value="Cation_efflux_TMD_sf"/>
</dbReference>
<evidence type="ECO:0000259" key="10">
    <source>
        <dbReference type="Pfam" id="PF01545"/>
    </source>
</evidence>
<dbReference type="SUPFAM" id="SSF160240">
    <property type="entry name" value="Cation efflux protein cytoplasmic domain-like"/>
    <property type="match status" value="1"/>
</dbReference>
<evidence type="ECO:0000313" key="12">
    <source>
        <dbReference type="EMBL" id="ODS24950.1"/>
    </source>
</evidence>
<evidence type="ECO:0000256" key="8">
    <source>
        <dbReference type="ARBA" id="ARBA00023136"/>
    </source>
</evidence>
<dbReference type="GO" id="GO:0005886">
    <property type="term" value="C:plasma membrane"/>
    <property type="evidence" value="ECO:0007669"/>
    <property type="project" value="TreeGrafter"/>
</dbReference>
<keyword evidence="6" id="KW-0862">Zinc</keyword>
<dbReference type="PANTHER" id="PTHR43840:SF15">
    <property type="entry name" value="MITOCHONDRIAL METAL TRANSPORTER 1-RELATED"/>
    <property type="match status" value="1"/>
</dbReference>
<feature type="transmembrane region" description="Helical" evidence="9">
    <location>
        <begin position="7"/>
        <end position="26"/>
    </location>
</feature>
<accession>A0A1D2QTT4</accession>
<feature type="transmembrane region" description="Helical" evidence="9">
    <location>
        <begin position="75"/>
        <end position="96"/>
    </location>
</feature>
<evidence type="ECO:0000256" key="7">
    <source>
        <dbReference type="ARBA" id="ARBA00022989"/>
    </source>
</evidence>
<feature type="transmembrane region" description="Helical" evidence="9">
    <location>
        <begin position="108"/>
        <end position="126"/>
    </location>
</feature>
<evidence type="ECO:0000256" key="9">
    <source>
        <dbReference type="SAM" id="Phobius"/>
    </source>
</evidence>
<dbReference type="AlphaFoldDB" id="A0A1D2QTT4"/>
<dbReference type="GO" id="GO:0015093">
    <property type="term" value="F:ferrous iron transmembrane transporter activity"/>
    <property type="evidence" value="ECO:0007669"/>
    <property type="project" value="TreeGrafter"/>
</dbReference>
<evidence type="ECO:0000256" key="3">
    <source>
        <dbReference type="ARBA" id="ARBA00022448"/>
    </source>
</evidence>
<dbReference type="GO" id="GO:0015341">
    <property type="term" value="F:zinc efflux antiporter activity"/>
    <property type="evidence" value="ECO:0007669"/>
    <property type="project" value="TreeGrafter"/>
</dbReference>
<comment type="caution">
    <text evidence="12">The sequence shown here is derived from an EMBL/GenBank/DDBJ whole genome shotgun (WGS) entry which is preliminary data.</text>
</comment>
<feature type="domain" description="Cation efflux protein transmembrane" evidence="10">
    <location>
        <begin position="8"/>
        <end position="197"/>
    </location>
</feature>
<dbReference type="GO" id="GO:0015086">
    <property type="term" value="F:cadmium ion transmembrane transporter activity"/>
    <property type="evidence" value="ECO:0007669"/>
    <property type="project" value="TreeGrafter"/>
</dbReference>
<dbReference type="SUPFAM" id="SSF161111">
    <property type="entry name" value="Cation efflux protein transmembrane domain-like"/>
    <property type="match status" value="1"/>
</dbReference>
<keyword evidence="6" id="KW-0864">Zinc transport</keyword>
<dbReference type="NCBIfam" id="TIGR01297">
    <property type="entry name" value="CDF"/>
    <property type="match status" value="1"/>
</dbReference>
<protein>
    <submittedName>
        <fullName evidence="12">Cation transporter</fullName>
    </submittedName>
</protein>
<reference evidence="12 13" key="1">
    <citation type="journal article" date="2016" name="Appl. Environ. Microbiol.">
        <title>Lack of Overt Genome Reduction in the Bryostatin-Producing Bryozoan Symbiont "Candidatus Endobugula sertula".</title>
        <authorList>
            <person name="Miller I.J."/>
            <person name="Vanee N."/>
            <person name="Fong S.S."/>
            <person name="Lim-Fong G.E."/>
            <person name="Kwan J.C."/>
        </authorList>
    </citation>
    <scope>NUCLEOTIDE SEQUENCE [LARGE SCALE GENOMIC DNA]</scope>
    <source>
        <strain evidence="12">AB1-4</strain>
    </source>
</reference>
<keyword evidence="6" id="KW-0406">Ion transport</keyword>
<organism evidence="12 13">
    <name type="scientific">Candidatus Endobugula sertula</name>
    <name type="common">Bugula neritina bacterial symbiont</name>
    <dbReference type="NCBI Taxonomy" id="62101"/>
    <lineage>
        <taxon>Bacteria</taxon>
        <taxon>Pseudomonadati</taxon>
        <taxon>Pseudomonadota</taxon>
        <taxon>Gammaproteobacteria</taxon>
        <taxon>Cellvibrionales</taxon>
        <taxon>Cellvibrionaceae</taxon>
        <taxon>Candidatus Endobugula</taxon>
    </lineage>
</organism>
<evidence type="ECO:0000256" key="4">
    <source>
        <dbReference type="ARBA" id="ARBA00022496"/>
    </source>
</evidence>
<evidence type="ECO:0000256" key="6">
    <source>
        <dbReference type="ARBA" id="ARBA00022906"/>
    </source>
</evidence>
<feature type="transmembrane region" description="Helical" evidence="9">
    <location>
        <begin position="166"/>
        <end position="187"/>
    </location>
</feature>
<dbReference type="Pfam" id="PF01545">
    <property type="entry name" value="Cation_efflux"/>
    <property type="match status" value="1"/>
</dbReference>
<dbReference type="Gene3D" id="3.30.70.1350">
    <property type="entry name" value="Cation efflux protein, cytoplasmic domain"/>
    <property type="match status" value="1"/>
</dbReference>
<dbReference type="InterPro" id="IPR002524">
    <property type="entry name" value="Cation_efflux"/>
</dbReference>
<dbReference type="InterPro" id="IPR050291">
    <property type="entry name" value="CDF_Transporter"/>
</dbReference>
<dbReference type="InterPro" id="IPR027470">
    <property type="entry name" value="Cation_efflux_CTD"/>
</dbReference>
<feature type="domain" description="Cation efflux protein cytoplasmic" evidence="11">
    <location>
        <begin position="205"/>
        <end position="276"/>
    </location>
</feature>
<dbReference type="InterPro" id="IPR058533">
    <property type="entry name" value="Cation_efflux_TM"/>
</dbReference>
<comment type="similarity">
    <text evidence="2">Belongs to the cation diffusion facilitator (CDF) transporter (TC 2.A.4) family. FieF subfamily.</text>
</comment>
<dbReference type="Gene3D" id="1.20.1510.10">
    <property type="entry name" value="Cation efflux protein transmembrane domain"/>
    <property type="match status" value="1"/>
</dbReference>
<dbReference type="GO" id="GO:0006882">
    <property type="term" value="P:intracellular zinc ion homeostasis"/>
    <property type="evidence" value="ECO:0007669"/>
    <property type="project" value="TreeGrafter"/>
</dbReference>
<proteinExistence type="inferred from homology"/>
<dbReference type="EMBL" id="MDLC01000003">
    <property type="protein sequence ID" value="ODS24950.1"/>
    <property type="molecule type" value="Genomic_DNA"/>
</dbReference>
<comment type="subcellular location">
    <subcellularLocation>
        <location evidence="1">Membrane</location>
        <topology evidence="1">Multi-pass membrane protein</topology>
    </subcellularLocation>
</comment>
<sequence>MDVKKVLIIEGIVNTLIMSGKLMIGLTTQSVAIVGDAVHSLTDVFNNIVAFLMVKVAMTPPDRGHPYGHQKFERLAIFFLATLLTIVALELVINAIKRFGEPVEQSLSGLVTLVAILCLNVGLTFWERYWAKRLNSEVLVADTAHTLSDVLTTIVIIAGWQLAAHGYYWLDTVFAIMVSGVILYLSFRLFQRVIPVLVDNSAYDAEEIVNRVNKIGDVKKVRRVRSRNNGREKVADVIISVAPGLSTADAHSIANKVEAVLANEFNIQDTIVHVEPDWTN</sequence>
<evidence type="ECO:0000256" key="1">
    <source>
        <dbReference type="ARBA" id="ARBA00004141"/>
    </source>
</evidence>
<keyword evidence="7 9" id="KW-1133">Transmembrane helix</keyword>
<dbReference type="PANTHER" id="PTHR43840">
    <property type="entry name" value="MITOCHONDRIAL METAL TRANSPORTER 1-RELATED"/>
    <property type="match status" value="1"/>
</dbReference>
<dbReference type="Proteomes" id="UP000242502">
    <property type="component" value="Unassembled WGS sequence"/>
</dbReference>
<keyword evidence="3" id="KW-0813">Transport</keyword>
<dbReference type="Pfam" id="PF16916">
    <property type="entry name" value="ZT_dimer"/>
    <property type="match status" value="1"/>
</dbReference>
<keyword evidence="4" id="KW-0410">Iron transport</keyword>
<gene>
    <name evidence="12" type="ORF">AB835_01435</name>
</gene>
<keyword evidence="8 9" id="KW-0472">Membrane</keyword>
<name>A0A1D2QTT4_9GAMM</name>
<keyword evidence="5 9" id="KW-0812">Transmembrane</keyword>
<dbReference type="STRING" id="62101.AB835_01435"/>
<evidence type="ECO:0000256" key="5">
    <source>
        <dbReference type="ARBA" id="ARBA00022692"/>
    </source>
</evidence>
<evidence type="ECO:0000256" key="2">
    <source>
        <dbReference type="ARBA" id="ARBA00010212"/>
    </source>
</evidence>
<evidence type="ECO:0000313" key="13">
    <source>
        <dbReference type="Proteomes" id="UP000242502"/>
    </source>
</evidence>
<keyword evidence="4" id="KW-0408">Iron</keyword>